<proteinExistence type="predicted"/>
<evidence type="ECO:0000313" key="2">
    <source>
        <dbReference type="Proteomes" id="UP001190926"/>
    </source>
</evidence>
<name>A0AAD4P3L1_PERFH</name>
<dbReference type="Proteomes" id="UP001190926">
    <property type="component" value="Unassembled WGS sequence"/>
</dbReference>
<gene>
    <name evidence="1" type="ORF">C2S53_005976</name>
</gene>
<comment type="caution">
    <text evidence="1">The sequence shown here is derived from an EMBL/GenBank/DDBJ whole genome shotgun (WGS) entry which is preliminary data.</text>
</comment>
<accession>A0AAD4P3L1</accession>
<keyword evidence="2" id="KW-1185">Reference proteome</keyword>
<dbReference type="EMBL" id="SDAM02000175">
    <property type="protein sequence ID" value="KAH6825489.1"/>
    <property type="molecule type" value="Genomic_DNA"/>
</dbReference>
<organism evidence="1 2">
    <name type="scientific">Perilla frutescens var. hirtella</name>
    <name type="common">Perilla citriodora</name>
    <name type="synonym">Perilla setoyensis</name>
    <dbReference type="NCBI Taxonomy" id="608512"/>
    <lineage>
        <taxon>Eukaryota</taxon>
        <taxon>Viridiplantae</taxon>
        <taxon>Streptophyta</taxon>
        <taxon>Embryophyta</taxon>
        <taxon>Tracheophyta</taxon>
        <taxon>Spermatophyta</taxon>
        <taxon>Magnoliopsida</taxon>
        <taxon>eudicotyledons</taxon>
        <taxon>Gunneridae</taxon>
        <taxon>Pentapetalae</taxon>
        <taxon>asterids</taxon>
        <taxon>lamiids</taxon>
        <taxon>Lamiales</taxon>
        <taxon>Lamiaceae</taxon>
        <taxon>Nepetoideae</taxon>
        <taxon>Elsholtzieae</taxon>
        <taxon>Perilla</taxon>
    </lineage>
</organism>
<evidence type="ECO:0000313" key="1">
    <source>
        <dbReference type="EMBL" id="KAH6825489.1"/>
    </source>
</evidence>
<sequence length="151" mass="17186">MQRPIPLELTEVALRRLLAIRGEAERELVAAPLVLESVDAAEGLRHRHVEDEVGHGEQADGHPAVAALQPRRLRLAEKHHRQEEEEEVEELPQLLLLEVDGPLFLERFLEMELDYGVQSLQRRLFRDHNVVAGGGGDWGLLVLRHWRGGRV</sequence>
<reference evidence="1 2" key="1">
    <citation type="journal article" date="2021" name="Nat. Commun.">
        <title>Incipient diploidization of the medicinal plant Perilla within 10,000 years.</title>
        <authorList>
            <person name="Zhang Y."/>
            <person name="Shen Q."/>
            <person name="Leng L."/>
            <person name="Zhang D."/>
            <person name="Chen S."/>
            <person name="Shi Y."/>
            <person name="Ning Z."/>
            <person name="Chen S."/>
        </authorList>
    </citation>
    <scope>NUCLEOTIDE SEQUENCE [LARGE SCALE GENOMIC DNA]</scope>
    <source>
        <strain evidence="2">cv. PC099</strain>
    </source>
</reference>
<dbReference type="AlphaFoldDB" id="A0AAD4P3L1"/>
<protein>
    <submittedName>
        <fullName evidence="1">Uncharacterized protein</fullName>
    </submittedName>
</protein>